<comment type="similarity">
    <text evidence="1">Belongs to the protein kinase superfamily. CAMK Ser/Thr protein kinase family. NIM1 subfamily.</text>
</comment>
<dbReference type="RefSeq" id="XP_003672260.1">
    <property type="nucleotide sequence ID" value="XM_003672212.1"/>
</dbReference>
<evidence type="ECO:0000256" key="7">
    <source>
        <dbReference type="ARBA" id="ARBA00022840"/>
    </source>
</evidence>
<keyword evidence="6" id="KW-0418">Kinase</keyword>
<feature type="binding site" evidence="10">
    <location>
        <position position="126"/>
    </location>
    <ligand>
        <name>ATP</name>
        <dbReference type="ChEBI" id="CHEBI:30616"/>
    </ligand>
</feature>
<dbReference type="GO" id="GO:0000226">
    <property type="term" value="P:microtubule cytoskeleton organization"/>
    <property type="evidence" value="ECO:0007669"/>
    <property type="project" value="TreeGrafter"/>
</dbReference>
<feature type="region of interest" description="Disordered" evidence="11">
    <location>
        <begin position="15"/>
        <end position="83"/>
    </location>
</feature>
<dbReference type="GO" id="GO:0004674">
    <property type="term" value="F:protein serine/threonine kinase activity"/>
    <property type="evidence" value="ECO:0007669"/>
    <property type="project" value="UniProtKB-KW"/>
</dbReference>
<keyword evidence="4" id="KW-0808">Transferase</keyword>
<dbReference type="SMART" id="SM00220">
    <property type="entry name" value="S_TKc"/>
    <property type="match status" value="1"/>
</dbReference>
<dbReference type="PANTHER" id="PTHR24346">
    <property type="entry name" value="MAP/MICROTUBULE AFFINITY-REGULATING KINASE"/>
    <property type="match status" value="1"/>
</dbReference>
<evidence type="ECO:0000256" key="3">
    <source>
        <dbReference type="ARBA" id="ARBA00022527"/>
    </source>
</evidence>
<accession>G0WGT9</accession>
<dbReference type="HOGENOM" id="CLU_002664_0_2_1"/>
<keyword evidence="3" id="KW-0723">Serine/threonine-protein kinase</keyword>
<dbReference type="KEGG" id="ndi:NDAI_0J01250"/>
<dbReference type="SUPFAM" id="SSF103243">
    <property type="entry name" value="KA1-like"/>
    <property type="match status" value="1"/>
</dbReference>
<evidence type="ECO:0000256" key="9">
    <source>
        <dbReference type="ARBA" id="ARBA00048679"/>
    </source>
</evidence>
<evidence type="ECO:0000259" key="12">
    <source>
        <dbReference type="PROSITE" id="PS50011"/>
    </source>
</evidence>
<feature type="compositionally biased region" description="Basic and acidic residues" evidence="11">
    <location>
        <begin position="46"/>
        <end position="63"/>
    </location>
</feature>
<evidence type="ECO:0000313" key="15">
    <source>
        <dbReference type="Proteomes" id="UP000000689"/>
    </source>
</evidence>
<dbReference type="PROSITE" id="PS50032">
    <property type="entry name" value="KA1"/>
    <property type="match status" value="1"/>
</dbReference>
<dbReference type="InterPro" id="IPR011009">
    <property type="entry name" value="Kinase-like_dom_sf"/>
</dbReference>
<proteinExistence type="inferred from homology"/>
<dbReference type="EMBL" id="HE580276">
    <property type="protein sequence ID" value="CCD27017.1"/>
    <property type="molecule type" value="Genomic_DNA"/>
</dbReference>
<organism evidence="14 15">
    <name type="scientific">Naumovozyma dairenensis (strain ATCC 10597 / BCRC 20456 / CBS 421 / NBRC 0211 / NRRL Y-12639)</name>
    <name type="common">Saccharomyces dairenensis</name>
    <dbReference type="NCBI Taxonomy" id="1071378"/>
    <lineage>
        <taxon>Eukaryota</taxon>
        <taxon>Fungi</taxon>
        <taxon>Dikarya</taxon>
        <taxon>Ascomycota</taxon>
        <taxon>Saccharomycotina</taxon>
        <taxon>Saccharomycetes</taxon>
        <taxon>Saccharomycetales</taxon>
        <taxon>Saccharomycetaceae</taxon>
        <taxon>Naumovozyma</taxon>
    </lineage>
</organism>
<dbReference type="GO" id="GO:0005524">
    <property type="term" value="F:ATP binding"/>
    <property type="evidence" value="ECO:0007669"/>
    <property type="project" value="UniProtKB-UniRule"/>
</dbReference>
<name>G0WGT9_NAUDC</name>
<feature type="region of interest" description="Disordered" evidence="11">
    <location>
        <begin position="537"/>
        <end position="569"/>
    </location>
</feature>
<comment type="catalytic activity">
    <reaction evidence="8">
        <text>L-threonyl-[protein] + ATP = O-phospho-L-threonyl-[protein] + ADP + H(+)</text>
        <dbReference type="Rhea" id="RHEA:46608"/>
        <dbReference type="Rhea" id="RHEA-COMP:11060"/>
        <dbReference type="Rhea" id="RHEA-COMP:11605"/>
        <dbReference type="ChEBI" id="CHEBI:15378"/>
        <dbReference type="ChEBI" id="CHEBI:30013"/>
        <dbReference type="ChEBI" id="CHEBI:30616"/>
        <dbReference type="ChEBI" id="CHEBI:61977"/>
        <dbReference type="ChEBI" id="CHEBI:456216"/>
        <dbReference type="EC" id="2.7.11.1"/>
    </reaction>
</comment>
<dbReference type="PROSITE" id="PS00107">
    <property type="entry name" value="PROTEIN_KINASE_ATP"/>
    <property type="match status" value="1"/>
</dbReference>
<feature type="compositionally biased region" description="Basic and acidic residues" evidence="11">
    <location>
        <begin position="615"/>
        <end position="630"/>
    </location>
</feature>
<sequence>MDTVNDYKINPGFKIGNFNPNKNTNNDTNTHTNTNTNTNTHTTPRTMEKNLQKLLDPNRETPEPIKTNNNNNDTNRFDNNNNNNKVKQFHRTSLGEWDFIETVGAGSMGKVKLARNRQTREVCAIKIVNRATKIFLTKESKLMSHPTNHIIMNEKDILDRQKRLEKEISRDRRTIREASLGQILYHPHICRLFEMYTLSNHFYMLFEYVSGGQLLDYIIQHGSLKESHARNFARQILSALKYLHANNIVHRDLKIENIMISSNGNIKIIDFGLSNLYDKSKKLKTYCGSLYFAAPELLRANPYIGPEIDVWSFGVVLYVLVCGKVPFDDENSNVLHEKIKQGRVFYPQFLSIEVISLLSTMLVVDPFKRATLDQVMKHHWMVKDYDSIPDAHLPKRVPLTSESIDMKVIKEMKHLEFIEDIEQTEKKLLKLISQERYQRLRNEYWHLKKLPCYNEKEFKDPTLAYHPLLSIYYLTDEMLKRKNPISPQETNEEKSTHSISKSTEEAVAKESIKEQTDIPVIYPSDLIQDQLQKTHIETSKSNEDDQIPPPIPALADTTPVPPTPVSQQEPLKIKIPTILPVPEKIHTSPLKDQNQNQNQNQNQDQISFTLSPKAQKVESLEPRTPTDKIQHVQTSPVIEPADKSTFGTLIRRLSQRRASKTQGQQGQQSQQSQPPQKQTTIQDVPMMKKTHMRAISDFTQPISKVLTSPSTSSTTSSSNEKEKDTLFKNNFLANFGITKSKDNKYGNSNKLPSLPQNAADLLTLESTKSKNKKTTQSMKTAPSPIANEQQPQQQQQENNNHHHYQIQQLFAPEETSKQQQQSRFGRTHRTRSVGHARRESLKFKRPSVTSSNNNNDDTDEENNNNNNTDKGNSNKTFRRNRQNENDTGFLQNSDDNDDDDDNEYGYENDNNSRSTNEAKDKEENEMKLLTDAEILREASKAPAGSMLSIDYPRSLFLKGFFSVQTTSSKPLPIVRYKIIHVLKKYHIQFKEVKGGFICIARSHHANFDTLSDNDGDSTMTTNHHLRTYFPGADSYSLSQRRRNSINKSLSSRTTTATATSNDSKLSPTADNTYNENKSIHNNNDNANITIAPPHNDSVVISPLEQSLNGPENKSLSSLTHTFEENKFDQNNPIIKFEIHIVKVRIVGLAGVHFKKVSGNTWWYKEIASKILNDLNL</sequence>
<evidence type="ECO:0000313" key="14">
    <source>
        <dbReference type="EMBL" id="CCD27017.1"/>
    </source>
</evidence>
<feature type="compositionally biased region" description="Low complexity" evidence="11">
    <location>
        <begin position="67"/>
        <end position="83"/>
    </location>
</feature>
<dbReference type="Gene3D" id="3.30.310.80">
    <property type="entry name" value="Kinase associated domain 1, KA1"/>
    <property type="match status" value="1"/>
</dbReference>
<feature type="compositionally biased region" description="Low complexity" evidence="11">
    <location>
        <begin position="660"/>
        <end position="679"/>
    </location>
</feature>
<evidence type="ECO:0000256" key="5">
    <source>
        <dbReference type="ARBA" id="ARBA00022741"/>
    </source>
</evidence>
<evidence type="ECO:0000256" key="11">
    <source>
        <dbReference type="SAM" id="MobiDB-lite"/>
    </source>
</evidence>
<dbReference type="CDD" id="cd14077">
    <property type="entry name" value="STKc_Kin1_2"/>
    <property type="match status" value="1"/>
</dbReference>
<dbReference type="Pfam" id="PF00069">
    <property type="entry name" value="Pkinase"/>
    <property type="match status" value="1"/>
</dbReference>
<feature type="region of interest" description="Disordered" evidence="11">
    <location>
        <begin position="614"/>
        <end position="680"/>
    </location>
</feature>
<feature type="compositionally biased region" description="Low complexity" evidence="11">
    <location>
        <begin position="863"/>
        <end position="875"/>
    </location>
</feature>
<dbReference type="PROSITE" id="PS00108">
    <property type="entry name" value="PROTEIN_KINASE_ST"/>
    <property type="match status" value="1"/>
</dbReference>
<dbReference type="InterPro" id="IPR008271">
    <property type="entry name" value="Ser/Thr_kinase_AS"/>
</dbReference>
<feature type="region of interest" description="Disordered" evidence="11">
    <location>
        <begin position="698"/>
        <end position="722"/>
    </location>
</feature>
<dbReference type="GO" id="GO:0106310">
    <property type="term" value="F:protein serine kinase activity"/>
    <property type="evidence" value="ECO:0007669"/>
    <property type="project" value="RHEA"/>
</dbReference>
<dbReference type="eggNOG" id="KOG0583">
    <property type="taxonomic scope" value="Eukaryota"/>
</dbReference>
<feature type="compositionally biased region" description="Basic residues" evidence="11">
    <location>
        <begin position="825"/>
        <end position="835"/>
    </location>
</feature>
<evidence type="ECO:0000259" key="13">
    <source>
        <dbReference type="PROSITE" id="PS50032"/>
    </source>
</evidence>
<dbReference type="FunFam" id="1.10.510.10:FF:000571">
    <property type="entry name" value="Maternal embryonic leucine zipper kinase"/>
    <property type="match status" value="1"/>
</dbReference>
<dbReference type="PANTHER" id="PTHR24346:SF82">
    <property type="entry name" value="KP78A-RELATED"/>
    <property type="match status" value="1"/>
</dbReference>
<dbReference type="GeneID" id="11494276"/>
<feature type="compositionally biased region" description="Low complexity" evidence="11">
    <location>
        <begin position="707"/>
        <end position="718"/>
    </location>
</feature>
<evidence type="ECO:0000256" key="8">
    <source>
        <dbReference type="ARBA" id="ARBA00047899"/>
    </source>
</evidence>
<feature type="region of interest" description="Disordered" evidence="11">
    <location>
        <begin position="484"/>
        <end position="512"/>
    </location>
</feature>
<dbReference type="SUPFAM" id="SSF56112">
    <property type="entry name" value="Protein kinase-like (PK-like)"/>
    <property type="match status" value="1"/>
</dbReference>
<dbReference type="Pfam" id="PF02149">
    <property type="entry name" value="KA1"/>
    <property type="match status" value="1"/>
</dbReference>
<keyword evidence="5 10" id="KW-0547">Nucleotide-binding</keyword>
<dbReference type="EC" id="2.7.11.1" evidence="2"/>
<protein>
    <recommendedName>
        <fullName evidence="2">non-specific serine/threonine protein kinase</fullName>
        <ecNumber evidence="2">2.7.11.1</ecNumber>
    </recommendedName>
</protein>
<feature type="region of interest" description="Disordered" evidence="11">
    <location>
        <begin position="812"/>
        <end position="923"/>
    </location>
</feature>
<dbReference type="OrthoDB" id="4061865at2759"/>
<feature type="compositionally biased region" description="Low complexity" evidence="11">
    <location>
        <begin position="789"/>
        <end position="798"/>
    </location>
</feature>
<evidence type="ECO:0000256" key="2">
    <source>
        <dbReference type="ARBA" id="ARBA00012513"/>
    </source>
</evidence>
<evidence type="ECO:0000256" key="6">
    <source>
        <dbReference type="ARBA" id="ARBA00022777"/>
    </source>
</evidence>
<dbReference type="InterPro" id="IPR000719">
    <property type="entry name" value="Prot_kinase_dom"/>
</dbReference>
<dbReference type="InterPro" id="IPR001772">
    <property type="entry name" value="KA1_dom"/>
</dbReference>
<evidence type="ECO:0000256" key="4">
    <source>
        <dbReference type="ARBA" id="ARBA00022679"/>
    </source>
</evidence>
<keyword evidence="7 10" id="KW-0067">ATP-binding</keyword>
<dbReference type="Proteomes" id="UP000000689">
    <property type="component" value="Chromosome 10"/>
</dbReference>
<dbReference type="InterPro" id="IPR017441">
    <property type="entry name" value="Protein_kinase_ATP_BS"/>
</dbReference>
<comment type="catalytic activity">
    <reaction evidence="9">
        <text>L-seryl-[protein] + ATP = O-phospho-L-seryl-[protein] + ADP + H(+)</text>
        <dbReference type="Rhea" id="RHEA:17989"/>
        <dbReference type="Rhea" id="RHEA-COMP:9863"/>
        <dbReference type="Rhea" id="RHEA-COMP:11604"/>
        <dbReference type="ChEBI" id="CHEBI:15378"/>
        <dbReference type="ChEBI" id="CHEBI:29999"/>
        <dbReference type="ChEBI" id="CHEBI:30616"/>
        <dbReference type="ChEBI" id="CHEBI:83421"/>
        <dbReference type="ChEBI" id="CHEBI:456216"/>
        <dbReference type="EC" id="2.7.11.1"/>
    </reaction>
</comment>
<feature type="compositionally biased region" description="Low complexity" evidence="11">
    <location>
        <begin position="17"/>
        <end position="45"/>
    </location>
</feature>
<gene>
    <name evidence="14" type="primary">NDAI0J01250</name>
    <name evidence="14" type="ordered locus">NDAI_0J01250</name>
</gene>
<reference evidence="14 15" key="1">
    <citation type="journal article" date="2011" name="Proc. Natl. Acad. Sci. U.S.A.">
        <title>Evolutionary erosion of yeast sex chromosomes by mating-type switching accidents.</title>
        <authorList>
            <person name="Gordon J.L."/>
            <person name="Armisen D."/>
            <person name="Proux-Wera E."/>
            <person name="Oheigeartaigh S.S."/>
            <person name="Byrne K.P."/>
            <person name="Wolfe K.H."/>
        </authorList>
    </citation>
    <scope>NUCLEOTIDE SEQUENCE [LARGE SCALE GENOMIC DNA]</scope>
    <source>
        <strain evidence="15">ATCC 10597 / BCRC 20456 / CBS 421 / NBRC 0211 / NRRL Y-12639</strain>
    </source>
</reference>
<dbReference type="AlphaFoldDB" id="G0WGT9"/>
<dbReference type="PROSITE" id="PS50011">
    <property type="entry name" value="PROTEIN_KINASE_DOM"/>
    <property type="match status" value="1"/>
</dbReference>
<dbReference type="STRING" id="1071378.G0WGT9"/>
<evidence type="ECO:0000256" key="10">
    <source>
        <dbReference type="PROSITE-ProRule" id="PRU10141"/>
    </source>
</evidence>
<dbReference type="GO" id="GO:0005737">
    <property type="term" value="C:cytoplasm"/>
    <property type="evidence" value="ECO:0007669"/>
    <property type="project" value="TreeGrafter"/>
</dbReference>
<feature type="domain" description="KA1" evidence="13">
    <location>
        <begin position="1127"/>
        <end position="1176"/>
    </location>
</feature>
<feature type="compositionally biased region" description="Acidic residues" evidence="11">
    <location>
        <begin position="894"/>
        <end position="906"/>
    </location>
</feature>
<feature type="compositionally biased region" description="Basic and acidic residues" evidence="11">
    <location>
        <begin position="491"/>
        <end position="512"/>
    </location>
</feature>
<keyword evidence="15" id="KW-1185">Reference proteome</keyword>
<feature type="compositionally biased region" description="Polar residues" evidence="11">
    <location>
        <begin position="1060"/>
        <end position="1069"/>
    </location>
</feature>
<dbReference type="OMA" id="ICIARSH"/>
<evidence type="ECO:0000256" key="1">
    <source>
        <dbReference type="ARBA" id="ARBA00010791"/>
    </source>
</evidence>
<feature type="region of interest" description="Disordered" evidence="11">
    <location>
        <begin position="766"/>
        <end position="800"/>
    </location>
</feature>
<dbReference type="InterPro" id="IPR028375">
    <property type="entry name" value="KA1/Ssp2_C"/>
</dbReference>
<feature type="domain" description="Protein kinase" evidence="12">
    <location>
        <begin position="97"/>
        <end position="381"/>
    </location>
</feature>
<dbReference type="GO" id="GO:0035556">
    <property type="term" value="P:intracellular signal transduction"/>
    <property type="evidence" value="ECO:0007669"/>
    <property type="project" value="TreeGrafter"/>
</dbReference>
<feature type="region of interest" description="Disordered" evidence="11">
    <location>
        <begin position="1043"/>
        <end position="1069"/>
    </location>
</feature>
<dbReference type="Gene3D" id="1.10.510.10">
    <property type="entry name" value="Transferase(Phosphotransferase) domain 1"/>
    <property type="match status" value="1"/>
</dbReference>